<keyword evidence="3" id="KW-1185">Reference proteome</keyword>
<gene>
    <name evidence="2" type="ORF">Ahy_B02g060378</name>
</gene>
<organism evidence="2 3">
    <name type="scientific">Arachis hypogaea</name>
    <name type="common">Peanut</name>
    <dbReference type="NCBI Taxonomy" id="3818"/>
    <lineage>
        <taxon>Eukaryota</taxon>
        <taxon>Viridiplantae</taxon>
        <taxon>Streptophyta</taxon>
        <taxon>Embryophyta</taxon>
        <taxon>Tracheophyta</taxon>
        <taxon>Spermatophyta</taxon>
        <taxon>Magnoliopsida</taxon>
        <taxon>eudicotyledons</taxon>
        <taxon>Gunneridae</taxon>
        <taxon>Pentapetalae</taxon>
        <taxon>rosids</taxon>
        <taxon>fabids</taxon>
        <taxon>Fabales</taxon>
        <taxon>Fabaceae</taxon>
        <taxon>Papilionoideae</taxon>
        <taxon>50 kb inversion clade</taxon>
        <taxon>dalbergioids sensu lato</taxon>
        <taxon>Dalbergieae</taxon>
        <taxon>Pterocarpus clade</taxon>
        <taxon>Arachis</taxon>
    </lineage>
</organism>
<evidence type="ECO:0000313" key="3">
    <source>
        <dbReference type="Proteomes" id="UP000289738"/>
    </source>
</evidence>
<evidence type="ECO:0008006" key="4">
    <source>
        <dbReference type="Google" id="ProtNLM"/>
    </source>
</evidence>
<dbReference type="SUPFAM" id="SSF50249">
    <property type="entry name" value="Nucleic acid-binding proteins"/>
    <property type="match status" value="1"/>
</dbReference>
<dbReference type="Proteomes" id="UP000289738">
    <property type="component" value="Chromosome B02"/>
</dbReference>
<name>A0A445AID3_ARAHY</name>
<dbReference type="AlphaFoldDB" id="A0A445AID3"/>
<feature type="compositionally biased region" description="Basic and acidic residues" evidence="1">
    <location>
        <begin position="368"/>
        <end position="386"/>
    </location>
</feature>
<reference evidence="2 3" key="1">
    <citation type="submission" date="2019-01" db="EMBL/GenBank/DDBJ databases">
        <title>Sequencing of cultivated peanut Arachis hypogaea provides insights into genome evolution and oil improvement.</title>
        <authorList>
            <person name="Chen X."/>
        </authorList>
    </citation>
    <scope>NUCLEOTIDE SEQUENCE [LARGE SCALE GENOMIC DNA]</scope>
    <source>
        <strain evidence="3">cv. Fuhuasheng</strain>
        <tissue evidence="2">Leaves</tissue>
    </source>
</reference>
<evidence type="ECO:0000256" key="1">
    <source>
        <dbReference type="SAM" id="MobiDB-lite"/>
    </source>
</evidence>
<comment type="caution">
    <text evidence="2">The sequence shown here is derived from an EMBL/GenBank/DDBJ whole genome shotgun (WGS) entry which is preliminary data.</text>
</comment>
<evidence type="ECO:0000313" key="2">
    <source>
        <dbReference type="EMBL" id="RYR26199.1"/>
    </source>
</evidence>
<sequence length="398" mass="44101">MLNQNYLIECIGHVVVKEESKDLVTKTRQKTKRMVVYLEDLEFMKCTLFENFVDKDIAFLARADCEPVVLSSFDLSRLYCNANFSEVVSFQNSLMLQVDLASQKINVFDSQSQPSVSDEISWGTISVKTKEEVLNLEQRWVLRTGSMFCATPVLGKCNRARTNIGVNIVRKWSLMVLSNIYRLNLILTDGTGCIKVILWNSKAKAIVGKTTSKIKEASETNQGSCYAKALNAIIENKFLFKLSVTSRNIRSVDQAYNVVKLRDDESLIDLYGMQSLSIDNGSVSTLLGGSCNLETYSERNVLGNVSLSKHIRQLTQDSTTESFCKTGNATPTKPTGPAVVGNSAIVGVGSPEGQGSSKKIFRKGSGKWKMEEGRAQEKEAEREKEGTLVGPRNVTVKP</sequence>
<protein>
    <recommendedName>
        <fullName evidence="4">Replication factor A C-terminal domain-containing protein</fullName>
    </recommendedName>
</protein>
<dbReference type="EMBL" id="SDMP01000012">
    <property type="protein sequence ID" value="RYR26199.1"/>
    <property type="molecule type" value="Genomic_DNA"/>
</dbReference>
<dbReference type="Gene3D" id="2.40.50.140">
    <property type="entry name" value="Nucleic acid-binding proteins"/>
    <property type="match status" value="2"/>
</dbReference>
<proteinExistence type="predicted"/>
<accession>A0A445AID3</accession>
<dbReference type="InterPro" id="IPR012340">
    <property type="entry name" value="NA-bd_OB-fold"/>
</dbReference>
<feature type="region of interest" description="Disordered" evidence="1">
    <location>
        <begin position="347"/>
        <end position="398"/>
    </location>
</feature>